<gene>
    <name evidence="1" type="primary">Contig760.g830</name>
    <name evidence="1" type="ORF">STYLEM_16812</name>
</gene>
<proteinExistence type="predicted"/>
<dbReference type="EMBL" id="CCKQ01015852">
    <property type="protein sequence ID" value="CDW87700.1"/>
    <property type="molecule type" value="Genomic_DNA"/>
</dbReference>
<evidence type="ECO:0000313" key="2">
    <source>
        <dbReference type="Proteomes" id="UP000039865"/>
    </source>
</evidence>
<dbReference type="InParanoid" id="A0A078AZ22"/>
<dbReference type="AlphaFoldDB" id="A0A078AZ22"/>
<evidence type="ECO:0000313" key="1">
    <source>
        <dbReference type="EMBL" id="CDW87700.1"/>
    </source>
</evidence>
<accession>A0A078AZ22</accession>
<keyword evidence="2" id="KW-1185">Reference proteome</keyword>
<protein>
    <submittedName>
        <fullName evidence="1">Uncharacterized protein</fullName>
    </submittedName>
</protein>
<dbReference type="Proteomes" id="UP000039865">
    <property type="component" value="Unassembled WGS sequence"/>
</dbReference>
<sequence length="286" mass="33646">MQTSKHSWRFVQDASGLINLSMRGFRKTANPGAYNLRFKPSQGLDNIYVHYWANIHGASGHEQAKTERNPNKFAYSNNLFKNDLWEWRMRAADYVYQIYSRLHRSNDGWTRALVGYTSFCFLMFNQALIWKIHLAFFVMATASRIRDKGCEPTIDEVWVLDNIFKNEKISKLFTPETYHVIDFDQEWDSGRENPYFPEYRTPVAKFFNADSNTTTGKYKIGDVESGATMTLHFKTMPFSNNKYNFTEPFLVYDMFAEINHNGSYHVEHLVKAEDTLKSKRIFVLWH</sequence>
<name>A0A078AZ22_STYLE</name>
<reference evidence="1 2" key="1">
    <citation type="submission" date="2014-06" db="EMBL/GenBank/DDBJ databases">
        <authorList>
            <person name="Swart Estienne"/>
        </authorList>
    </citation>
    <scope>NUCLEOTIDE SEQUENCE [LARGE SCALE GENOMIC DNA]</scope>
    <source>
        <strain evidence="1 2">130c</strain>
    </source>
</reference>
<organism evidence="1 2">
    <name type="scientific">Stylonychia lemnae</name>
    <name type="common">Ciliate</name>
    <dbReference type="NCBI Taxonomy" id="5949"/>
    <lineage>
        <taxon>Eukaryota</taxon>
        <taxon>Sar</taxon>
        <taxon>Alveolata</taxon>
        <taxon>Ciliophora</taxon>
        <taxon>Intramacronucleata</taxon>
        <taxon>Spirotrichea</taxon>
        <taxon>Stichotrichia</taxon>
        <taxon>Sporadotrichida</taxon>
        <taxon>Oxytrichidae</taxon>
        <taxon>Stylonychinae</taxon>
        <taxon>Stylonychia</taxon>
    </lineage>
</organism>
<dbReference type="OrthoDB" id="301597at2759"/>